<evidence type="ECO:0000313" key="1">
    <source>
        <dbReference type="EMBL" id="EGV10956.1"/>
    </source>
</evidence>
<proteinExistence type="predicted"/>
<protein>
    <submittedName>
        <fullName evidence="1">Uncharacterized protein</fullName>
    </submittedName>
</protein>
<gene>
    <name evidence="1" type="ORF">HMPREF1042_0646</name>
</gene>
<reference evidence="1 2" key="1">
    <citation type="submission" date="2011-06" db="EMBL/GenBank/DDBJ databases">
        <authorList>
            <person name="Harkins D.M."/>
            <person name="Madupu R."/>
            <person name="Durkin A.S."/>
            <person name="Torralba M."/>
            <person name="Methe B."/>
            <person name="Sutton G.G."/>
            <person name="Nelson K.E."/>
        </authorList>
    </citation>
    <scope>NUCLEOTIDE SEQUENCE [LARGE SCALE GENOMIC DNA]</scope>
    <source>
        <strain evidence="1 2">SK1060</strain>
    </source>
</reference>
<organism evidence="1 2">
    <name type="scientific">Streptococcus constellatus subsp. pharyngis SK1060 = CCUG 46377</name>
    <dbReference type="NCBI Taxonomy" id="1035184"/>
    <lineage>
        <taxon>Bacteria</taxon>
        <taxon>Bacillati</taxon>
        <taxon>Bacillota</taxon>
        <taxon>Bacilli</taxon>
        <taxon>Lactobacillales</taxon>
        <taxon>Streptococcaceae</taxon>
        <taxon>Streptococcus</taxon>
        <taxon>Streptococcus anginosus group</taxon>
    </lineage>
</organism>
<evidence type="ECO:0000313" key="2">
    <source>
        <dbReference type="Proteomes" id="UP000003287"/>
    </source>
</evidence>
<dbReference type="EMBL" id="AFUP01000001">
    <property type="protein sequence ID" value="EGV10956.1"/>
    <property type="molecule type" value="Genomic_DNA"/>
</dbReference>
<dbReference type="Proteomes" id="UP000003287">
    <property type="component" value="Unassembled WGS sequence"/>
</dbReference>
<sequence length="40" mass="4768">MKISEFQQNLVIFNNSEYYLKKSSVLRIFCNNIGNLLEKQ</sequence>
<name>F9P595_STRCV</name>
<dbReference type="AlphaFoldDB" id="F9P595"/>
<accession>F9P595</accession>